<name>A0A0L0H0R6_9ENTR</name>
<gene>
    <name evidence="4" type="ORF">GM31_07865</name>
</gene>
<dbReference type="InterPro" id="IPR005656">
    <property type="entry name" value="MmgE_PrpD"/>
</dbReference>
<evidence type="ECO:0000259" key="3">
    <source>
        <dbReference type="Pfam" id="PF19305"/>
    </source>
</evidence>
<protein>
    <recommendedName>
        <fullName evidence="6">2-methylcitrate dehydratase</fullName>
    </recommendedName>
</protein>
<dbReference type="PANTHER" id="PTHR16943">
    <property type="entry name" value="2-METHYLCITRATE DEHYDRATASE-RELATED"/>
    <property type="match status" value="1"/>
</dbReference>
<dbReference type="InterPro" id="IPR045336">
    <property type="entry name" value="MmgE_PrpD_N"/>
</dbReference>
<dbReference type="PATRIC" id="fig|379893.4.peg.1606"/>
<evidence type="ECO:0000259" key="2">
    <source>
        <dbReference type="Pfam" id="PF03972"/>
    </source>
</evidence>
<dbReference type="InterPro" id="IPR036148">
    <property type="entry name" value="MmgE/PrpD_sf"/>
</dbReference>
<dbReference type="Proteomes" id="UP000037393">
    <property type="component" value="Unassembled WGS sequence"/>
</dbReference>
<dbReference type="EMBL" id="JNGI01000017">
    <property type="protein sequence ID" value="KNC95045.1"/>
    <property type="molecule type" value="Genomic_DNA"/>
</dbReference>
<evidence type="ECO:0000256" key="1">
    <source>
        <dbReference type="ARBA" id="ARBA00006174"/>
    </source>
</evidence>
<dbReference type="Gene3D" id="1.10.4100.10">
    <property type="entry name" value="2-methylcitrate dehydratase PrpD"/>
    <property type="match status" value="1"/>
</dbReference>
<sequence length="460" mass="50127">MNEFQSPDLSVSEQLASSLTRIRYDDIPAKTREIVLNDLIDCFGLMISGRHATYVRQLIDSCDHDGECTVPGQSRALDVAGAAMVNGAAIHGEDFDDTLEGSPLHVGCFTVPAVLATAERFALSGKDLLLGLAIGMETASRMNAVAPGKIHAQGFHPTAAIGPFGAAAGVSAALGLSPATMAGAFGIAGSLSSGIIEYLSEGAWTKRLHPGWAAQAGYKAVRMAQQGFIAPRRVFDGKHSFYHAFAPTAQPDYSHLTEGIGESWRIDKLTFKPFASGTMTHPYMDCMIQLAKEQHDPDDIVDILCETSDGYVHRLWEPLAKKHQPANSYAAKFSVPWCMAMAFFEGDAGMAQFSEALVHDPKIVQLAQKIRYVIDPNNEYPENYTGHINVTFRNGQTREIRQGFMRGSSRAPLSHDDLIRKFRGNIVYGGWSPAMGERLLGFLLDMPAHHDLSGLRAFRL</sequence>
<dbReference type="SUPFAM" id="SSF103378">
    <property type="entry name" value="2-methylcitrate dehydratase PrpD"/>
    <property type="match status" value="1"/>
</dbReference>
<comment type="caution">
    <text evidence="4">The sequence shown here is derived from an EMBL/GenBank/DDBJ whole genome shotgun (WGS) entry which is preliminary data.</text>
</comment>
<accession>A0A0L0H0R6</accession>
<dbReference type="RefSeq" id="WP_049856054.1">
    <property type="nucleotide sequence ID" value="NZ_JNGI01000017.1"/>
</dbReference>
<evidence type="ECO:0008006" key="6">
    <source>
        <dbReference type="Google" id="ProtNLM"/>
    </source>
</evidence>
<reference evidence="4 5" key="1">
    <citation type="journal article" date="2015" name="Appl. Environ. Microbiol.">
        <title>The Enterobacterium Trabulsiella odontotermitis Presents Novel Adaptations Related to Its Association with Fungus-Growing Termites.</title>
        <authorList>
            <person name="Sapountzis P."/>
            <person name="Gruntjes T."/>
            <person name="Otani S."/>
            <person name="Estevez J."/>
            <person name="da Costa R.R."/>
            <person name="Plunkett G.3rd."/>
            <person name="Perna N.T."/>
            <person name="Poulsen M."/>
        </authorList>
    </citation>
    <scope>NUCLEOTIDE SEQUENCE [LARGE SCALE GENOMIC DNA]</scope>
    <source>
        <strain evidence="4 5">12</strain>
    </source>
</reference>
<dbReference type="Pfam" id="PF19305">
    <property type="entry name" value="MmgE_PrpD_C"/>
    <property type="match status" value="1"/>
</dbReference>
<dbReference type="Pfam" id="PF03972">
    <property type="entry name" value="MmgE_PrpD_N"/>
    <property type="match status" value="1"/>
</dbReference>
<evidence type="ECO:0000313" key="4">
    <source>
        <dbReference type="EMBL" id="KNC95045.1"/>
    </source>
</evidence>
<dbReference type="AlphaFoldDB" id="A0A0L0H0R6"/>
<dbReference type="InterPro" id="IPR045337">
    <property type="entry name" value="MmgE_PrpD_C"/>
</dbReference>
<dbReference type="Gene3D" id="3.30.1330.120">
    <property type="entry name" value="2-methylcitrate dehydratase PrpD"/>
    <property type="match status" value="1"/>
</dbReference>
<comment type="similarity">
    <text evidence="1">Belongs to the PrpD family.</text>
</comment>
<dbReference type="InterPro" id="IPR042188">
    <property type="entry name" value="MmgE/PrpD_sf_2"/>
</dbReference>
<dbReference type="OrthoDB" id="9791416at2"/>
<feature type="domain" description="MmgE/PrpD C-terminal" evidence="3">
    <location>
        <begin position="274"/>
        <end position="426"/>
    </location>
</feature>
<keyword evidence="5" id="KW-1185">Reference proteome</keyword>
<evidence type="ECO:0000313" key="5">
    <source>
        <dbReference type="Proteomes" id="UP000037393"/>
    </source>
</evidence>
<dbReference type="PANTHER" id="PTHR16943:SF8">
    <property type="entry name" value="2-METHYLCITRATE DEHYDRATASE"/>
    <property type="match status" value="1"/>
</dbReference>
<organism evidence="4 5">
    <name type="scientific">Trabulsiella odontotermitis</name>
    <dbReference type="NCBI Taxonomy" id="379893"/>
    <lineage>
        <taxon>Bacteria</taxon>
        <taxon>Pseudomonadati</taxon>
        <taxon>Pseudomonadota</taxon>
        <taxon>Gammaproteobacteria</taxon>
        <taxon>Enterobacterales</taxon>
        <taxon>Enterobacteriaceae</taxon>
        <taxon>Trabulsiella</taxon>
    </lineage>
</organism>
<dbReference type="InterPro" id="IPR042183">
    <property type="entry name" value="MmgE/PrpD_sf_1"/>
</dbReference>
<proteinExistence type="inferred from homology"/>
<dbReference type="GO" id="GO:0016829">
    <property type="term" value="F:lyase activity"/>
    <property type="evidence" value="ECO:0007669"/>
    <property type="project" value="InterPro"/>
</dbReference>
<feature type="domain" description="MmgE/PrpD N-terminal" evidence="2">
    <location>
        <begin position="13"/>
        <end position="252"/>
    </location>
</feature>